<accession>A0A4S2N6X3</accession>
<dbReference type="InParanoid" id="A0A4S2N6X3"/>
<dbReference type="GO" id="GO:0003723">
    <property type="term" value="F:RNA binding"/>
    <property type="evidence" value="ECO:0007669"/>
    <property type="project" value="UniProtKB-UniRule"/>
</dbReference>
<keyword evidence="6" id="KW-1185">Reference proteome</keyword>
<feature type="compositionally biased region" description="Basic residues" evidence="3">
    <location>
        <begin position="184"/>
        <end position="212"/>
    </location>
</feature>
<dbReference type="InterPro" id="IPR045844">
    <property type="entry name" value="RRM_Ist3-like"/>
</dbReference>
<keyword evidence="1 2" id="KW-0694">RNA-binding</keyword>
<evidence type="ECO:0000256" key="2">
    <source>
        <dbReference type="PROSITE-ProRule" id="PRU00176"/>
    </source>
</evidence>
<dbReference type="InterPro" id="IPR012677">
    <property type="entry name" value="Nucleotide-bd_a/b_plait_sf"/>
</dbReference>
<feature type="compositionally biased region" description="Basic and acidic residues" evidence="3">
    <location>
        <begin position="166"/>
        <end position="183"/>
    </location>
</feature>
<dbReference type="PANTHER" id="PTHR45880:SF1">
    <property type="entry name" value="RNA-BINDING MOTIF PROTEIN, X-LINKED 2"/>
    <property type="match status" value="1"/>
</dbReference>
<dbReference type="InterPro" id="IPR035979">
    <property type="entry name" value="RBD_domain_sf"/>
</dbReference>
<gene>
    <name evidence="5" type="ORF">EX30DRAFT_337323</name>
</gene>
<evidence type="ECO:0000259" key="4">
    <source>
        <dbReference type="PROSITE" id="PS50102"/>
    </source>
</evidence>
<dbReference type="SMART" id="SM00360">
    <property type="entry name" value="RRM"/>
    <property type="match status" value="1"/>
</dbReference>
<sequence>MNNIREIERLNQRELDAGIPPSASWHQDWADTAYIYIGGLPYELSEGDIITIFSQYGEPTFINLIRDKETGKSKGFAFLKYEDQRSTALAVDNLGGAVILGRTLRVDHTRYKPKDEEAEKGMNLAAWEGEAKEESEEEVVREREPLLKEEIELRKLIAEHDEEDPMKEYLVREKKKEVEEARARKYKERKKEKRHEHHHRSSHRDKRRSRSRSPREPKDSHRRHRSRSRDRKDRNRDTKGKDGDRRRSRSRERRKAEESEKRKRDGRDDRNEKRHHRRSDERKEREGGSRRDEDRHERRRRDDKQRDRKTSITF</sequence>
<dbReference type="GO" id="GO:0000398">
    <property type="term" value="P:mRNA splicing, via spliceosome"/>
    <property type="evidence" value="ECO:0007669"/>
    <property type="project" value="InterPro"/>
</dbReference>
<dbReference type="InterPro" id="IPR051847">
    <property type="entry name" value="RNA_proc/Spliceosome_comp"/>
</dbReference>
<feature type="domain" description="RRM" evidence="4">
    <location>
        <begin position="33"/>
        <end position="111"/>
    </location>
</feature>
<proteinExistence type="predicted"/>
<feature type="compositionally biased region" description="Basic and acidic residues" evidence="3">
    <location>
        <begin position="254"/>
        <end position="314"/>
    </location>
</feature>
<dbReference type="AlphaFoldDB" id="A0A4S2N6X3"/>
<dbReference type="InterPro" id="IPR000504">
    <property type="entry name" value="RRM_dom"/>
</dbReference>
<dbReference type="Proteomes" id="UP000298138">
    <property type="component" value="Unassembled WGS sequence"/>
</dbReference>
<dbReference type="PANTHER" id="PTHR45880">
    <property type="entry name" value="RNA-BINDING MOTIF PROTEIN, X-LINKED 2"/>
    <property type="match status" value="1"/>
</dbReference>
<dbReference type="GO" id="GO:0071011">
    <property type="term" value="C:precatalytic spliceosome"/>
    <property type="evidence" value="ECO:0007669"/>
    <property type="project" value="TreeGrafter"/>
</dbReference>
<dbReference type="OrthoDB" id="2573941at2759"/>
<dbReference type="PROSITE" id="PS50102">
    <property type="entry name" value="RRM"/>
    <property type="match status" value="1"/>
</dbReference>
<dbReference type="SUPFAM" id="SSF54928">
    <property type="entry name" value="RNA-binding domain, RBD"/>
    <property type="match status" value="1"/>
</dbReference>
<protein>
    <recommendedName>
        <fullName evidence="4">RRM domain-containing protein</fullName>
    </recommendedName>
</protein>
<evidence type="ECO:0000313" key="5">
    <source>
        <dbReference type="EMBL" id="TGZ84864.1"/>
    </source>
</evidence>
<feature type="region of interest" description="Disordered" evidence="3">
    <location>
        <begin position="160"/>
        <end position="314"/>
    </location>
</feature>
<evidence type="ECO:0000256" key="1">
    <source>
        <dbReference type="ARBA" id="ARBA00022884"/>
    </source>
</evidence>
<evidence type="ECO:0000313" key="6">
    <source>
        <dbReference type="Proteomes" id="UP000298138"/>
    </source>
</evidence>
<evidence type="ECO:0000256" key="3">
    <source>
        <dbReference type="SAM" id="MobiDB-lite"/>
    </source>
</evidence>
<dbReference type="GO" id="GO:0005686">
    <property type="term" value="C:U2 snRNP"/>
    <property type="evidence" value="ECO:0007669"/>
    <property type="project" value="TreeGrafter"/>
</dbReference>
<name>A0A4S2N6X3_9PEZI</name>
<dbReference type="STRING" id="341454.A0A4S2N6X3"/>
<dbReference type="CDD" id="cd12411">
    <property type="entry name" value="RRM_ist3_like"/>
    <property type="match status" value="1"/>
</dbReference>
<feature type="compositionally biased region" description="Basic residues" evidence="3">
    <location>
        <begin position="220"/>
        <end position="229"/>
    </location>
</feature>
<dbReference type="Pfam" id="PF00076">
    <property type="entry name" value="RRM_1"/>
    <property type="match status" value="1"/>
</dbReference>
<dbReference type="EMBL" id="ML220112">
    <property type="protein sequence ID" value="TGZ84864.1"/>
    <property type="molecule type" value="Genomic_DNA"/>
</dbReference>
<organism evidence="5 6">
    <name type="scientific">Ascodesmis nigricans</name>
    <dbReference type="NCBI Taxonomy" id="341454"/>
    <lineage>
        <taxon>Eukaryota</taxon>
        <taxon>Fungi</taxon>
        <taxon>Dikarya</taxon>
        <taxon>Ascomycota</taxon>
        <taxon>Pezizomycotina</taxon>
        <taxon>Pezizomycetes</taxon>
        <taxon>Pezizales</taxon>
        <taxon>Ascodesmidaceae</taxon>
        <taxon>Ascodesmis</taxon>
    </lineage>
</organism>
<reference evidence="5 6" key="1">
    <citation type="submission" date="2019-04" db="EMBL/GenBank/DDBJ databases">
        <title>Comparative genomics and transcriptomics to analyze fruiting body development in filamentous ascomycetes.</title>
        <authorList>
            <consortium name="DOE Joint Genome Institute"/>
            <person name="Lutkenhaus R."/>
            <person name="Traeger S."/>
            <person name="Breuer J."/>
            <person name="Kuo A."/>
            <person name="Lipzen A."/>
            <person name="Pangilinan J."/>
            <person name="Dilworth D."/>
            <person name="Sandor L."/>
            <person name="Poggeler S."/>
            <person name="Barry K."/>
            <person name="Grigoriev I.V."/>
            <person name="Nowrousian M."/>
        </authorList>
    </citation>
    <scope>NUCLEOTIDE SEQUENCE [LARGE SCALE GENOMIC DNA]</scope>
    <source>
        <strain evidence="5 6">CBS 389.68</strain>
    </source>
</reference>
<feature type="compositionally biased region" description="Basic and acidic residues" evidence="3">
    <location>
        <begin position="230"/>
        <end position="245"/>
    </location>
</feature>
<dbReference type="Gene3D" id="3.30.70.330">
    <property type="match status" value="1"/>
</dbReference>
<dbReference type="GO" id="GO:0071013">
    <property type="term" value="C:catalytic step 2 spliceosome"/>
    <property type="evidence" value="ECO:0007669"/>
    <property type="project" value="TreeGrafter"/>
</dbReference>